<dbReference type="InterPro" id="IPR006311">
    <property type="entry name" value="TAT_signal"/>
</dbReference>
<name>A0A2W2C1K4_9ACTN</name>
<evidence type="ECO:0000313" key="3">
    <source>
        <dbReference type="EMBL" id="PZF82109.1"/>
    </source>
</evidence>
<evidence type="ECO:0000313" key="4">
    <source>
        <dbReference type="Proteomes" id="UP000248764"/>
    </source>
</evidence>
<reference evidence="3 4" key="1">
    <citation type="submission" date="2018-01" db="EMBL/GenBank/DDBJ databases">
        <title>Draft genome sequence of Jiangella sp. GTF31.</title>
        <authorList>
            <person name="Sahin N."/>
            <person name="Ay H."/>
            <person name="Saygin H."/>
        </authorList>
    </citation>
    <scope>NUCLEOTIDE SEQUENCE [LARGE SCALE GENOMIC DNA]</scope>
    <source>
        <strain evidence="3 4">GTF31</strain>
    </source>
</reference>
<dbReference type="AlphaFoldDB" id="A0A2W2C1K4"/>
<dbReference type="InterPro" id="IPR036514">
    <property type="entry name" value="SGNH_hydro_sf"/>
</dbReference>
<dbReference type="InterPro" id="IPR013830">
    <property type="entry name" value="SGNH_hydro"/>
</dbReference>
<protein>
    <recommendedName>
        <fullName evidence="2">SGNH hydrolase-type esterase domain-containing protein</fullName>
    </recommendedName>
</protein>
<evidence type="ECO:0000256" key="1">
    <source>
        <dbReference type="SAM" id="SignalP"/>
    </source>
</evidence>
<feature type="domain" description="SGNH hydrolase-type esterase" evidence="2">
    <location>
        <begin position="212"/>
        <end position="393"/>
    </location>
</feature>
<dbReference type="EMBL" id="POTW01000044">
    <property type="protein sequence ID" value="PZF82109.1"/>
    <property type="molecule type" value="Genomic_DNA"/>
</dbReference>
<keyword evidence="4" id="KW-1185">Reference proteome</keyword>
<feature type="chain" id="PRO_5038862556" description="SGNH hydrolase-type esterase domain-containing protein" evidence="1">
    <location>
        <begin position="21"/>
        <end position="418"/>
    </location>
</feature>
<accession>A0A2W2C1K4</accession>
<sequence length="418" mass="42045">MRRRSFVAGTTALVAGGALAGGTPAAATTPARTQGAARAAATMRAGTWGAGAYGLDGVTFGGRTGRFIVRTSVGGTSPRVRLSNVAGAEPITVGPVHLGLHAGGGAVTPGTNKAVTFGGATTITIAAGAVVLGDPVDLTLPAQADLAVSVHVATPVANVTGHSIAAQRSYLSIDGDHAADESATAYVTPISQWYLIDEVTVETGAAGGTVVCLGDSITDGVGSVSGTNQRWPDFLARRLLANTATAAVGVVNAGISGNRVLWDGASPSSQARLDRDVLSHPGVYAVVLVEGINDIASGKAATAGDLLAAYRQLGERLGMLGIGLLCGTITPWLGSASWTEQKEAIREEVNAAVRAGGGVDFDLAVRDPANPQRLRAEYDSGGGVHLTPAGYQAMADAVDLALLDPARTLIQSMIGVGP</sequence>
<dbReference type="PANTHER" id="PTHR43784">
    <property type="entry name" value="GDSL-LIKE LIPASE/ACYLHYDROLASE, PUTATIVE (AFU_ORTHOLOGUE AFUA_2G00820)-RELATED"/>
    <property type="match status" value="1"/>
</dbReference>
<dbReference type="Proteomes" id="UP000248764">
    <property type="component" value="Unassembled WGS sequence"/>
</dbReference>
<proteinExistence type="predicted"/>
<evidence type="ECO:0000259" key="2">
    <source>
        <dbReference type="Pfam" id="PF13472"/>
    </source>
</evidence>
<keyword evidence="1" id="KW-0732">Signal</keyword>
<dbReference type="InterPro" id="IPR053140">
    <property type="entry name" value="GDSL_Rv0518-like"/>
</dbReference>
<dbReference type="Pfam" id="PF13472">
    <property type="entry name" value="Lipase_GDSL_2"/>
    <property type="match status" value="1"/>
</dbReference>
<dbReference type="Gene3D" id="3.40.50.1110">
    <property type="entry name" value="SGNH hydrolase"/>
    <property type="match status" value="1"/>
</dbReference>
<dbReference type="SUPFAM" id="SSF52266">
    <property type="entry name" value="SGNH hydrolase"/>
    <property type="match status" value="1"/>
</dbReference>
<gene>
    <name evidence="3" type="ORF">C1I92_18030</name>
</gene>
<dbReference type="PROSITE" id="PS51318">
    <property type="entry name" value="TAT"/>
    <property type="match status" value="1"/>
</dbReference>
<feature type="signal peptide" evidence="1">
    <location>
        <begin position="1"/>
        <end position="20"/>
    </location>
</feature>
<dbReference type="RefSeq" id="WP_111256038.1">
    <property type="nucleotide sequence ID" value="NZ_POTW01000044.1"/>
</dbReference>
<dbReference type="CDD" id="cd01830">
    <property type="entry name" value="XynE_like"/>
    <property type="match status" value="1"/>
</dbReference>
<dbReference type="PANTHER" id="PTHR43784:SF2">
    <property type="entry name" value="GDSL-LIKE LIPASE_ACYLHYDROLASE, PUTATIVE (AFU_ORTHOLOGUE AFUA_2G00820)-RELATED"/>
    <property type="match status" value="1"/>
</dbReference>
<comment type="caution">
    <text evidence="3">The sequence shown here is derived from an EMBL/GenBank/DDBJ whole genome shotgun (WGS) entry which is preliminary data.</text>
</comment>
<organism evidence="3 4">
    <name type="scientific">Jiangella anatolica</name>
    <dbReference type="NCBI Taxonomy" id="2670374"/>
    <lineage>
        <taxon>Bacteria</taxon>
        <taxon>Bacillati</taxon>
        <taxon>Actinomycetota</taxon>
        <taxon>Actinomycetes</taxon>
        <taxon>Jiangellales</taxon>
        <taxon>Jiangellaceae</taxon>
        <taxon>Jiangella</taxon>
    </lineage>
</organism>